<gene>
    <name evidence="2" type="primary">LOC121401184</name>
</gene>
<dbReference type="KEGG" id="xla:121401184"/>
<protein>
    <submittedName>
        <fullName evidence="2">Uncharacterized protein LOC121401184</fullName>
    </submittedName>
</protein>
<keyword evidence="1" id="KW-1185">Reference proteome</keyword>
<proteinExistence type="predicted"/>
<evidence type="ECO:0000313" key="2">
    <source>
        <dbReference type="RefSeq" id="XP_041441451.1"/>
    </source>
</evidence>
<accession>A0A8J1MJ89</accession>
<dbReference type="Gene3D" id="1.20.1250.10">
    <property type="match status" value="1"/>
</dbReference>
<dbReference type="AlphaFoldDB" id="A0A8J1MJ89"/>
<name>A0A8J1MJ89_XENLA</name>
<dbReference type="InterPro" id="IPR009079">
    <property type="entry name" value="4_helix_cytokine-like_core"/>
</dbReference>
<sequence>MLARIPLISATMVTALSKAKIAPMFEVIISSTTAPMAQDDTQPPTALTALTVSSPMTVQTGLAVKQSSVVPMASAKIHLAKLSVVLAMAILFLVVQPSRFSSPECQWLQKKGEHIDNKILIPHEQCQPKVENRDHCFDIPDNGFPNNIHELKAAVMVVHTVYNETMIFYSNYGKTLGLLENDYDYLRSLLEDVINELAQCVTNAGQYKDFTDPISNQYRELEKHVQKWGNSACAQNIFWVISENLEKAVPLSSQMRKMNLMNKTS</sequence>
<reference evidence="2" key="1">
    <citation type="submission" date="2025-08" db="UniProtKB">
        <authorList>
            <consortium name="RefSeq"/>
        </authorList>
    </citation>
    <scope>IDENTIFICATION</scope>
    <source>
        <strain evidence="2">J_2021</strain>
        <tissue evidence="2">Erythrocytes</tissue>
    </source>
</reference>
<dbReference type="RefSeq" id="XP_041441451.1">
    <property type="nucleotide sequence ID" value="XM_041585517.1"/>
</dbReference>
<evidence type="ECO:0000313" key="1">
    <source>
        <dbReference type="Proteomes" id="UP000186698"/>
    </source>
</evidence>
<dbReference type="Proteomes" id="UP000186698">
    <property type="component" value="Chromosome 3L"/>
</dbReference>
<organism evidence="1 2">
    <name type="scientific">Xenopus laevis</name>
    <name type="common">African clawed frog</name>
    <dbReference type="NCBI Taxonomy" id="8355"/>
    <lineage>
        <taxon>Eukaryota</taxon>
        <taxon>Metazoa</taxon>
        <taxon>Chordata</taxon>
        <taxon>Craniata</taxon>
        <taxon>Vertebrata</taxon>
        <taxon>Euteleostomi</taxon>
        <taxon>Amphibia</taxon>
        <taxon>Batrachia</taxon>
        <taxon>Anura</taxon>
        <taxon>Pipoidea</taxon>
        <taxon>Pipidae</taxon>
        <taxon>Xenopodinae</taxon>
        <taxon>Xenopus</taxon>
        <taxon>Xenopus</taxon>
    </lineage>
</organism>